<keyword evidence="2" id="KW-1185">Reference proteome</keyword>
<evidence type="ECO:0000313" key="2">
    <source>
        <dbReference type="Proteomes" id="UP000001942"/>
    </source>
</evidence>
<proteinExistence type="predicted"/>
<reference evidence="1 2" key="1">
    <citation type="journal article" date="2006" name="PLoS Genet.">
        <title>Comparative genomics of emerging human ehrlichiosis agents.</title>
        <authorList>
            <person name="Dunning Hotopp J.C."/>
            <person name="Lin M."/>
            <person name="Madupu R."/>
            <person name="Crabtree J."/>
            <person name="Angiuoli S.V."/>
            <person name="Eisen J.A."/>
            <person name="Seshadri R."/>
            <person name="Ren Q."/>
            <person name="Wu M."/>
            <person name="Utterback T.R."/>
            <person name="Smith S."/>
            <person name="Lewis M."/>
            <person name="Khouri H."/>
            <person name="Zhang C."/>
            <person name="Niu H."/>
            <person name="Lin Q."/>
            <person name="Ohashi N."/>
            <person name="Zhi N."/>
            <person name="Nelson W."/>
            <person name="Brinkac L.M."/>
            <person name="Dodson R.J."/>
            <person name="Rosovitz M.J."/>
            <person name="Sundaram J."/>
            <person name="Daugherty S.C."/>
            <person name="Davidsen T."/>
            <person name="Durkin A.S."/>
            <person name="Gwinn M."/>
            <person name="Haft D.H."/>
            <person name="Selengut J.D."/>
            <person name="Sullivan S.A."/>
            <person name="Zafar N."/>
            <person name="Zhou L."/>
            <person name="Benahmed F."/>
            <person name="Forberger H."/>
            <person name="Halpin R."/>
            <person name="Mulligan S."/>
            <person name="Robinson J."/>
            <person name="White O."/>
            <person name="Rikihisa Y."/>
            <person name="Tettelin H."/>
        </authorList>
    </citation>
    <scope>NUCLEOTIDE SEQUENCE [LARGE SCALE GENOMIC DNA]</scope>
    <source>
        <strain evidence="2">ATCC VR-367 / Miyayama</strain>
    </source>
</reference>
<gene>
    <name evidence="1" type="ordered locus">NSE_0243</name>
</gene>
<dbReference type="STRING" id="222891.NSE_0243"/>
<organism evidence="1 2">
    <name type="scientific">Ehrlichia sennetsu (strain ATCC VR-367 / Miyayama)</name>
    <name type="common">Neorickettsia sennetsu</name>
    <dbReference type="NCBI Taxonomy" id="222891"/>
    <lineage>
        <taxon>Bacteria</taxon>
        <taxon>Pseudomonadati</taxon>
        <taxon>Pseudomonadota</taxon>
        <taxon>Alphaproteobacteria</taxon>
        <taxon>Rickettsiales</taxon>
        <taxon>Anaplasmataceae</taxon>
        <taxon>Ehrlichia</taxon>
    </lineage>
</organism>
<dbReference type="KEGG" id="nse:NSE_0243"/>
<accession>Q2GEF9</accession>
<sequence length="42" mass="4953">MLDFLIIKLYLQEVLQFLCLRKRIIHVTFGEKGSLFITLVEA</sequence>
<evidence type="ECO:0000313" key="1">
    <source>
        <dbReference type="EMBL" id="ABD45912.1"/>
    </source>
</evidence>
<dbReference type="EMBL" id="CP000237">
    <property type="protein sequence ID" value="ABD45912.1"/>
    <property type="molecule type" value="Genomic_DNA"/>
</dbReference>
<name>Q2GEF9_EHRS3</name>
<protein>
    <submittedName>
        <fullName evidence="1">Uncharacterized protein</fullName>
    </submittedName>
</protein>
<dbReference type="HOGENOM" id="CLU_3254675_0_0_5"/>
<dbReference type="AlphaFoldDB" id="Q2GEF9"/>
<dbReference type="Proteomes" id="UP000001942">
    <property type="component" value="Chromosome"/>
</dbReference>